<evidence type="ECO:0000256" key="3">
    <source>
        <dbReference type="PROSITE-ProRule" id="PRU00266"/>
    </source>
</evidence>
<dbReference type="InterPro" id="IPR014720">
    <property type="entry name" value="dsRBD_dom"/>
</dbReference>
<evidence type="ECO:0000313" key="7">
    <source>
        <dbReference type="Proteomes" id="UP000249390"/>
    </source>
</evidence>
<feature type="region of interest" description="Disordered" evidence="4">
    <location>
        <begin position="303"/>
        <end position="331"/>
    </location>
</feature>
<feature type="domain" description="DRBM" evidence="5">
    <location>
        <begin position="221"/>
        <end position="291"/>
    </location>
</feature>
<evidence type="ECO:0000256" key="1">
    <source>
        <dbReference type="ARBA" id="ARBA00022737"/>
    </source>
</evidence>
<proteinExistence type="predicted"/>
<dbReference type="PANTHER" id="PTHR46031:SF16">
    <property type="entry name" value="DOUBLE-STRANDED RNA-BINDING PROTEIN 4"/>
    <property type="match status" value="1"/>
</dbReference>
<dbReference type="PROSITE" id="PS50137">
    <property type="entry name" value="DS_RBD"/>
    <property type="match status" value="4"/>
</dbReference>
<dbReference type="Proteomes" id="UP000249390">
    <property type="component" value="Unassembled WGS sequence"/>
</dbReference>
<gene>
    <name evidence="6" type="ORF">DM860_005246</name>
</gene>
<accession>A0A328E0A3</accession>
<feature type="region of interest" description="Disordered" evidence="4">
    <location>
        <begin position="192"/>
        <end position="217"/>
    </location>
</feature>
<dbReference type="Gene3D" id="3.30.160.20">
    <property type="match status" value="4"/>
</dbReference>
<dbReference type="SUPFAM" id="SSF54768">
    <property type="entry name" value="dsRNA-binding domain-like"/>
    <property type="match status" value="4"/>
</dbReference>
<keyword evidence="1" id="KW-0677">Repeat</keyword>
<feature type="domain" description="DRBM" evidence="5">
    <location>
        <begin position="343"/>
        <end position="412"/>
    </location>
</feature>
<feature type="compositionally biased region" description="Polar residues" evidence="4">
    <location>
        <begin position="199"/>
        <end position="214"/>
    </location>
</feature>
<feature type="compositionally biased region" description="Low complexity" evidence="4">
    <location>
        <begin position="80"/>
        <end position="92"/>
    </location>
</feature>
<sequence length="521" mass="56958">MFKTKLQELCQRLALPLPEYTATMEGPPHEPKFNATVTVNGLPFHATPSKCRTSREAQNLAASFAYEYFSANPPEVSLTPSRSSPSDPAPARLPDHIAFDQGQTLPADPQLVCSPQPPHHSSHPQISTDSLSGTQNVQSHLPQETITNDPSYLTQNELLDGPQPHSPAPQQALIYNHSSATAEEISTALVDTPQPHTPLRQQTQNQSHSSPQGISTGGRVLYKSKLQELCRMRAWKPPEYTTVKEGPDHRPQFTSTVIVNGVPFKTPHNQSRSSKEATSLAACVALEHLTGVKTVSQEGLFPSSAADNTDGVQNNERNAQTPDFSSTPLAGRETYKSSDVLHIYKNRLQQYAQKQGMTLPYYSTETEGPPHERLFRSKVAIAGNIYESPQYFRTLKEAEQAAAKVALQALSPVEIQKGGGLYKTLLQQLAQKLGHLFPVYKTIQCGPPHAASFISTVQVGEETFQGHEAKSKKQAEMNAAEVAYNTLIDCSNICTKRQKTSTSPGTHISCLPTPHGVSLCQ</sequence>
<feature type="compositionally biased region" description="Polar residues" evidence="4">
    <location>
        <begin position="305"/>
        <end position="328"/>
    </location>
</feature>
<organism evidence="6 7">
    <name type="scientific">Cuscuta australis</name>
    <dbReference type="NCBI Taxonomy" id="267555"/>
    <lineage>
        <taxon>Eukaryota</taxon>
        <taxon>Viridiplantae</taxon>
        <taxon>Streptophyta</taxon>
        <taxon>Embryophyta</taxon>
        <taxon>Tracheophyta</taxon>
        <taxon>Spermatophyta</taxon>
        <taxon>Magnoliopsida</taxon>
        <taxon>eudicotyledons</taxon>
        <taxon>Gunneridae</taxon>
        <taxon>Pentapetalae</taxon>
        <taxon>asterids</taxon>
        <taxon>lamiids</taxon>
        <taxon>Solanales</taxon>
        <taxon>Convolvulaceae</taxon>
        <taxon>Cuscuteae</taxon>
        <taxon>Cuscuta</taxon>
        <taxon>Cuscuta subgen. Grammica</taxon>
        <taxon>Cuscuta sect. Cleistogrammica</taxon>
    </lineage>
</organism>
<name>A0A328E0A3_9ASTE</name>
<dbReference type="Pfam" id="PF00035">
    <property type="entry name" value="dsrm"/>
    <property type="match status" value="4"/>
</dbReference>
<dbReference type="EMBL" id="NQVE01000054">
    <property type="protein sequence ID" value="RAL50890.1"/>
    <property type="molecule type" value="Genomic_DNA"/>
</dbReference>
<feature type="domain" description="DRBM" evidence="5">
    <location>
        <begin position="421"/>
        <end position="489"/>
    </location>
</feature>
<feature type="compositionally biased region" description="Polar residues" evidence="4">
    <location>
        <begin position="126"/>
        <end position="139"/>
    </location>
</feature>
<dbReference type="PANTHER" id="PTHR46031">
    <property type="match status" value="1"/>
</dbReference>
<comment type="caution">
    <text evidence="6">The sequence shown here is derived from an EMBL/GenBank/DDBJ whole genome shotgun (WGS) entry which is preliminary data.</text>
</comment>
<protein>
    <recommendedName>
        <fullName evidence="5">DRBM domain-containing protein</fullName>
    </recommendedName>
</protein>
<feature type="region of interest" description="Disordered" evidence="4">
    <location>
        <begin position="106"/>
        <end position="139"/>
    </location>
</feature>
<dbReference type="GO" id="GO:0003723">
    <property type="term" value="F:RNA binding"/>
    <property type="evidence" value="ECO:0007669"/>
    <property type="project" value="UniProtKB-UniRule"/>
</dbReference>
<evidence type="ECO:0000259" key="5">
    <source>
        <dbReference type="PROSITE" id="PS50137"/>
    </source>
</evidence>
<evidence type="ECO:0000313" key="6">
    <source>
        <dbReference type="EMBL" id="RAL50890.1"/>
    </source>
</evidence>
<keyword evidence="7" id="KW-1185">Reference proteome</keyword>
<dbReference type="AlphaFoldDB" id="A0A328E0A3"/>
<dbReference type="SMART" id="SM00358">
    <property type="entry name" value="DSRM"/>
    <property type="match status" value="4"/>
</dbReference>
<evidence type="ECO:0000256" key="2">
    <source>
        <dbReference type="ARBA" id="ARBA00022884"/>
    </source>
</evidence>
<feature type="region of interest" description="Disordered" evidence="4">
    <location>
        <begin position="74"/>
        <end position="94"/>
    </location>
</feature>
<keyword evidence="2 3" id="KW-0694">RNA-binding</keyword>
<reference evidence="6 7" key="1">
    <citation type="submission" date="2018-06" db="EMBL/GenBank/DDBJ databases">
        <title>The Genome of Cuscuta australis (Dodder) Provides Insight into the Evolution of Plant Parasitism.</title>
        <authorList>
            <person name="Liu H."/>
        </authorList>
    </citation>
    <scope>NUCLEOTIDE SEQUENCE [LARGE SCALE GENOMIC DNA]</scope>
    <source>
        <strain evidence="7">cv. Yunnan</strain>
        <tissue evidence="6">Vines</tissue>
    </source>
</reference>
<feature type="domain" description="DRBM" evidence="5">
    <location>
        <begin position="1"/>
        <end position="71"/>
    </location>
</feature>
<evidence type="ECO:0000256" key="4">
    <source>
        <dbReference type="SAM" id="MobiDB-lite"/>
    </source>
</evidence>